<dbReference type="AlphaFoldDB" id="A0AA41ZFM3"/>
<dbReference type="RefSeq" id="WP_265269501.1">
    <property type="nucleotide sequence ID" value="NZ_JANFAV010000010.1"/>
</dbReference>
<name>A0AA41ZFM3_9SPHN</name>
<protein>
    <submittedName>
        <fullName evidence="2">Uncharacterized protein</fullName>
    </submittedName>
</protein>
<proteinExistence type="predicted"/>
<feature type="compositionally biased region" description="Basic and acidic residues" evidence="1">
    <location>
        <begin position="11"/>
        <end position="21"/>
    </location>
</feature>
<sequence>MRAVNLNRSVADPERLSDRPIGETLNDTIEHLALTRGKPVERRKLRQTAADRGWEGATGHIIVFQLRFTNLAIALTNACAPATSDM</sequence>
<evidence type="ECO:0000313" key="3">
    <source>
        <dbReference type="Proteomes" id="UP001165565"/>
    </source>
</evidence>
<dbReference type="Proteomes" id="UP001165565">
    <property type="component" value="Unassembled WGS sequence"/>
</dbReference>
<feature type="region of interest" description="Disordered" evidence="1">
    <location>
        <begin position="1"/>
        <end position="21"/>
    </location>
</feature>
<gene>
    <name evidence="2" type="ORF">NEE01_14580</name>
</gene>
<reference evidence="2" key="1">
    <citation type="submission" date="2022-06" db="EMBL/GenBank/DDBJ databases">
        <title>Sphingomonas sp. nov. isolated from rhizosphere soil of tomato.</title>
        <authorList>
            <person name="Dong H."/>
            <person name="Gao R."/>
        </authorList>
    </citation>
    <scope>NUCLEOTIDE SEQUENCE</scope>
    <source>
        <strain evidence="2">MMSM24</strain>
    </source>
</reference>
<evidence type="ECO:0000256" key="1">
    <source>
        <dbReference type="SAM" id="MobiDB-lite"/>
    </source>
</evidence>
<accession>A0AA41ZFM3</accession>
<evidence type="ECO:0000313" key="2">
    <source>
        <dbReference type="EMBL" id="MCW6536004.1"/>
    </source>
</evidence>
<organism evidence="2 3">
    <name type="scientific">Sphingomonas lycopersici</name>
    <dbReference type="NCBI Taxonomy" id="2951807"/>
    <lineage>
        <taxon>Bacteria</taxon>
        <taxon>Pseudomonadati</taxon>
        <taxon>Pseudomonadota</taxon>
        <taxon>Alphaproteobacteria</taxon>
        <taxon>Sphingomonadales</taxon>
        <taxon>Sphingomonadaceae</taxon>
        <taxon>Sphingomonas</taxon>
    </lineage>
</organism>
<comment type="caution">
    <text evidence="2">The sequence shown here is derived from an EMBL/GenBank/DDBJ whole genome shotgun (WGS) entry which is preliminary data.</text>
</comment>
<keyword evidence="3" id="KW-1185">Reference proteome</keyword>
<dbReference type="EMBL" id="JANFAV010000010">
    <property type="protein sequence ID" value="MCW6536004.1"/>
    <property type="molecule type" value="Genomic_DNA"/>
</dbReference>